<protein>
    <submittedName>
        <fullName evidence="2 3">Uncharacterized protein</fullName>
    </submittedName>
</protein>
<dbReference type="PaxDb" id="55529-EKX49276"/>
<reference evidence="4" key="2">
    <citation type="submission" date="2012-11" db="EMBL/GenBank/DDBJ databases">
        <authorList>
            <person name="Kuo A."/>
            <person name="Curtis B.A."/>
            <person name="Tanifuji G."/>
            <person name="Burki F."/>
            <person name="Gruber A."/>
            <person name="Irimia M."/>
            <person name="Maruyama S."/>
            <person name="Arias M.C."/>
            <person name="Ball S.G."/>
            <person name="Gile G.H."/>
            <person name="Hirakawa Y."/>
            <person name="Hopkins J.F."/>
            <person name="Rensing S.A."/>
            <person name="Schmutz J."/>
            <person name="Symeonidi A."/>
            <person name="Elias M."/>
            <person name="Eveleigh R.J."/>
            <person name="Herman E.K."/>
            <person name="Klute M.J."/>
            <person name="Nakayama T."/>
            <person name="Obornik M."/>
            <person name="Reyes-Prieto A."/>
            <person name="Armbrust E.V."/>
            <person name="Aves S.J."/>
            <person name="Beiko R.G."/>
            <person name="Coutinho P."/>
            <person name="Dacks J.B."/>
            <person name="Durnford D.G."/>
            <person name="Fast N.M."/>
            <person name="Green B.R."/>
            <person name="Grisdale C."/>
            <person name="Hempe F."/>
            <person name="Henrissat B."/>
            <person name="Hoppner M.P."/>
            <person name="Ishida K.-I."/>
            <person name="Kim E."/>
            <person name="Koreny L."/>
            <person name="Kroth P.G."/>
            <person name="Liu Y."/>
            <person name="Malik S.-B."/>
            <person name="Maier U.G."/>
            <person name="McRose D."/>
            <person name="Mock T."/>
            <person name="Neilson J.A."/>
            <person name="Onodera N.T."/>
            <person name="Poole A.M."/>
            <person name="Pritham E.J."/>
            <person name="Richards T.A."/>
            <person name="Rocap G."/>
            <person name="Roy S.W."/>
            <person name="Sarai C."/>
            <person name="Schaack S."/>
            <person name="Shirato S."/>
            <person name="Slamovits C.H."/>
            <person name="Spencer D.F."/>
            <person name="Suzuki S."/>
            <person name="Worden A.Z."/>
            <person name="Zauner S."/>
            <person name="Barry K."/>
            <person name="Bell C."/>
            <person name="Bharti A.K."/>
            <person name="Crow J.A."/>
            <person name="Grimwood J."/>
            <person name="Kramer R."/>
            <person name="Lindquist E."/>
            <person name="Lucas S."/>
            <person name="Salamov A."/>
            <person name="McFadden G.I."/>
            <person name="Lane C.E."/>
            <person name="Keeling P.J."/>
            <person name="Gray M.W."/>
            <person name="Grigoriev I.V."/>
            <person name="Archibald J.M."/>
        </authorList>
    </citation>
    <scope>NUCLEOTIDE SEQUENCE</scope>
    <source>
        <strain evidence="4">CCMP2712</strain>
    </source>
</reference>
<evidence type="ECO:0000313" key="2">
    <source>
        <dbReference type="EMBL" id="EKX49276.1"/>
    </source>
</evidence>
<gene>
    <name evidence="2" type="ORF">GUITHDRAFT_104806</name>
</gene>
<evidence type="ECO:0000256" key="1">
    <source>
        <dbReference type="ARBA" id="ARBA00006298"/>
    </source>
</evidence>
<dbReference type="eggNOG" id="KOG2053">
    <property type="taxonomic scope" value="Eukaryota"/>
</dbReference>
<comment type="similarity">
    <text evidence="1">Belongs to the MDM20/NAA25 family.</text>
</comment>
<dbReference type="InterPro" id="IPR019183">
    <property type="entry name" value="NAA25_NatB_aux_su"/>
</dbReference>
<reference evidence="2 4" key="1">
    <citation type="journal article" date="2012" name="Nature">
        <title>Algal genomes reveal evolutionary mosaicism and the fate of nucleomorphs.</title>
        <authorList>
            <consortium name="DOE Joint Genome Institute"/>
            <person name="Curtis B.A."/>
            <person name="Tanifuji G."/>
            <person name="Burki F."/>
            <person name="Gruber A."/>
            <person name="Irimia M."/>
            <person name="Maruyama S."/>
            <person name="Arias M.C."/>
            <person name="Ball S.G."/>
            <person name="Gile G.H."/>
            <person name="Hirakawa Y."/>
            <person name="Hopkins J.F."/>
            <person name="Kuo A."/>
            <person name="Rensing S.A."/>
            <person name="Schmutz J."/>
            <person name="Symeonidi A."/>
            <person name="Elias M."/>
            <person name="Eveleigh R.J."/>
            <person name="Herman E.K."/>
            <person name="Klute M.J."/>
            <person name="Nakayama T."/>
            <person name="Obornik M."/>
            <person name="Reyes-Prieto A."/>
            <person name="Armbrust E.V."/>
            <person name="Aves S.J."/>
            <person name="Beiko R.G."/>
            <person name="Coutinho P."/>
            <person name="Dacks J.B."/>
            <person name="Durnford D.G."/>
            <person name="Fast N.M."/>
            <person name="Green B.R."/>
            <person name="Grisdale C.J."/>
            <person name="Hempel F."/>
            <person name="Henrissat B."/>
            <person name="Hoppner M.P."/>
            <person name="Ishida K."/>
            <person name="Kim E."/>
            <person name="Koreny L."/>
            <person name="Kroth P.G."/>
            <person name="Liu Y."/>
            <person name="Malik S.B."/>
            <person name="Maier U.G."/>
            <person name="McRose D."/>
            <person name="Mock T."/>
            <person name="Neilson J.A."/>
            <person name="Onodera N.T."/>
            <person name="Poole A.M."/>
            <person name="Pritham E.J."/>
            <person name="Richards T.A."/>
            <person name="Rocap G."/>
            <person name="Roy S.W."/>
            <person name="Sarai C."/>
            <person name="Schaack S."/>
            <person name="Shirato S."/>
            <person name="Slamovits C.H."/>
            <person name="Spencer D.F."/>
            <person name="Suzuki S."/>
            <person name="Worden A.Z."/>
            <person name="Zauner S."/>
            <person name="Barry K."/>
            <person name="Bell C."/>
            <person name="Bharti A.K."/>
            <person name="Crow J.A."/>
            <person name="Grimwood J."/>
            <person name="Kramer R."/>
            <person name="Lindquist E."/>
            <person name="Lucas S."/>
            <person name="Salamov A."/>
            <person name="McFadden G.I."/>
            <person name="Lane C.E."/>
            <person name="Keeling P.J."/>
            <person name="Gray M.W."/>
            <person name="Grigoriev I.V."/>
            <person name="Archibald J.M."/>
        </authorList>
    </citation>
    <scope>NUCLEOTIDE SEQUENCE</scope>
    <source>
        <strain evidence="2 4">CCMP2712</strain>
    </source>
</reference>
<dbReference type="KEGG" id="gtt:GUITHDRAFT_104806"/>
<keyword evidence="4" id="KW-1185">Reference proteome</keyword>
<dbReference type="InterPro" id="IPR011990">
    <property type="entry name" value="TPR-like_helical_dom_sf"/>
</dbReference>
<dbReference type="STRING" id="905079.L1JL89"/>
<dbReference type="PANTHER" id="PTHR22767">
    <property type="entry name" value="N-TERMINAL ACETYLTRANSFERASE-RELATED"/>
    <property type="match status" value="1"/>
</dbReference>
<dbReference type="EnsemblProtists" id="EKX49276">
    <property type="protein sequence ID" value="EKX49276"/>
    <property type="gene ID" value="GUITHDRAFT_104806"/>
</dbReference>
<accession>L1JL89</accession>
<dbReference type="OMA" id="TSCYELA"/>
<name>L1JL89_GUITC</name>
<dbReference type="PANTHER" id="PTHR22767:SF3">
    <property type="entry name" value="N-ALPHA-ACETYLTRANSFERASE 25, NATB AUXILIARY SUBUNIT"/>
    <property type="match status" value="1"/>
</dbReference>
<dbReference type="Proteomes" id="UP000011087">
    <property type="component" value="Unassembled WGS sequence"/>
</dbReference>
<dbReference type="EMBL" id="JH992982">
    <property type="protein sequence ID" value="EKX49276.1"/>
    <property type="molecule type" value="Genomic_DNA"/>
</dbReference>
<dbReference type="HOGENOM" id="CLU_008075_3_0_1"/>
<dbReference type="OrthoDB" id="1874341at2759"/>
<sequence>MSNISSKVRRSSRCDAQHIVRAVYEALEMRKNKQALKLLGPLLQKKAGNPQLLILKALALVRVGKKEEALQLAHELKAQRQVEGDETLLNNLAIVFREAGAASEATECFKKQEPNNEELALCLFAAYGRERDFLKQQQLAQKLQKQFGREQYALWAIVATTLQVMEGAPPKLLFLTERQMAKRAEESKLNTYEEMRLYLEILERQGKLAEAVQMLESPIGDNYTSKIERLQTKARLLFNNGNWKEARAVYMELMTVDEGQVKGKEEWSHVRGVLDCIMKEKNFPVPSNAPQGGSVGGMSITIAPVENPKEDFEWIMQEGEKMIAFLIEHQTGEIKSRTPHLAAVELYTRLLAFCPAHLSIHKDILGKSIDAVYSYVEMFCTKDMCAYDLVVPLQRFPVDQHQIIMDKLKTLGGSGPHKDASDDLESVCLRFGTMTKISRMLGLHTSIVSDDSKFRQEVQEHLHAALSCVKRLKRKPGYPRDRTPSDDNTLVAARLLFDKFCQTRDECYLVDASIVARWGLHVSPTNFQFKLLLLKLYRTLGAFEAMHEVYTELDVKHILWDTLTYLILPASFQWCHINKVREKGG</sequence>
<organism evidence="2">
    <name type="scientific">Guillardia theta (strain CCMP2712)</name>
    <name type="common">Cryptophyte</name>
    <dbReference type="NCBI Taxonomy" id="905079"/>
    <lineage>
        <taxon>Eukaryota</taxon>
        <taxon>Cryptophyceae</taxon>
        <taxon>Pyrenomonadales</taxon>
        <taxon>Geminigeraceae</taxon>
        <taxon>Guillardia</taxon>
    </lineage>
</organism>
<proteinExistence type="inferred from homology"/>
<evidence type="ECO:0000313" key="4">
    <source>
        <dbReference type="Proteomes" id="UP000011087"/>
    </source>
</evidence>
<dbReference type="AlphaFoldDB" id="L1JL89"/>
<evidence type="ECO:0000313" key="3">
    <source>
        <dbReference type="EnsemblProtists" id="EKX49276"/>
    </source>
</evidence>
<reference evidence="3" key="3">
    <citation type="submission" date="2016-03" db="UniProtKB">
        <authorList>
            <consortium name="EnsemblProtists"/>
        </authorList>
    </citation>
    <scope>IDENTIFICATION</scope>
</reference>
<dbReference type="GO" id="GO:0031416">
    <property type="term" value="C:NatB complex"/>
    <property type="evidence" value="ECO:0007669"/>
    <property type="project" value="TreeGrafter"/>
</dbReference>
<dbReference type="RefSeq" id="XP_005836256.1">
    <property type="nucleotide sequence ID" value="XM_005836199.1"/>
</dbReference>
<dbReference type="SUPFAM" id="SSF48452">
    <property type="entry name" value="TPR-like"/>
    <property type="match status" value="1"/>
</dbReference>
<dbReference type="Gene3D" id="1.25.40.1040">
    <property type="match status" value="1"/>
</dbReference>
<dbReference type="GeneID" id="17305943"/>
<dbReference type="Pfam" id="PF09797">
    <property type="entry name" value="NatB_MDM20"/>
    <property type="match status" value="1"/>
</dbReference>